<dbReference type="InterPro" id="IPR058792">
    <property type="entry name" value="Beta-barrel_RND_2"/>
</dbReference>
<keyword evidence="2" id="KW-1133">Transmembrane helix</keyword>
<keyword evidence="2" id="KW-0472">Membrane</keyword>
<dbReference type="RefSeq" id="WP_139494459.1">
    <property type="nucleotide sequence ID" value="NZ_CAWORL010000007.1"/>
</dbReference>
<dbReference type="NCBIfam" id="TIGR01730">
    <property type="entry name" value="RND_mfp"/>
    <property type="match status" value="1"/>
</dbReference>
<comment type="caution">
    <text evidence="4">The sequence shown here is derived from an EMBL/GenBank/DDBJ whole genome shotgun (WGS) entry which is preliminary data.</text>
</comment>
<comment type="similarity">
    <text evidence="1">Belongs to the membrane fusion protein (MFP) (TC 8.A.1) family.</text>
</comment>
<dbReference type="Proteomes" id="UP000796104">
    <property type="component" value="Unassembled WGS sequence"/>
</dbReference>
<organism evidence="4 5">
    <name type="scientific">Aeromonas veronii</name>
    <dbReference type="NCBI Taxonomy" id="654"/>
    <lineage>
        <taxon>Bacteria</taxon>
        <taxon>Pseudomonadati</taxon>
        <taxon>Pseudomonadota</taxon>
        <taxon>Gammaproteobacteria</taxon>
        <taxon>Aeromonadales</taxon>
        <taxon>Aeromonadaceae</taxon>
        <taxon>Aeromonas</taxon>
    </lineage>
</organism>
<dbReference type="AlphaFoldDB" id="A0AAX2USA9"/>
<evidence type="ECO:0000256" key="2">
    <source>
        <dbReference type="SAM" id="Phobius"/>
    </source>
</evidence>
<dbReference type="Pfam" id="PF25954">
    <property type="entry name" value="Beta-barrel_RND_2"/>
    <property type="match status" value="1"/>
</dbReference>
<reference evidence="4" key="2">
    <citation type="journal article" date="2019" name="PLoS ONE">
        <title>Identification and characterization of putative Aeromonas spp. T3SS effectors.</title>
        <authorList>
            <person name="Rangel L.T."/>
            <person name="Marden J."/>
            <person name="Colston S."/>
            <person name="Setubal J.C."/>
            <person name="Graf J."/>
            <person name="Gogarten J.P."/>
        </authorList>
    </citation>
    <scope>NUCLEOTIDE SEQUENCE</scope>
    <source>
        <strain evidence="4">BAQ071013-135</strain>
    </source>
</reference>
<reference evidence="4" key="1">
    <citation type="submission" date="2017-10" db="EMBL/GenBank/DDBJ databases">
        <authorList>
            <person name="Colston S.M."/>
            <person name="Graf J."/>
        </authorList>
    </citation>
    <scope>NUCLEOTIDE SEQUENCE</scope>
    <source>
        <strain evidence="4">BAQ071013-135</strain>
    </source>
</reference>
<gene>
    <name evidence="4" type="ORF">CF123_10885</name>
</gene>
<evidence type="ECO:0000313" key="5">
    <source>
        <dbReference type="Proteomes" id="UP000796104"/>
    </source>
</evidence>
<keyword evidence="2" id="KW-0812">Transmembrane</keyword>
<sequence>MKRGWLWWGSGAVVAAAAVAWWWRPQPTPIRLAEVGRGDVLVTVVNTRAGTIKSCQRAGLSLPGGGVVEQIAVKAGERVARGDLLLTLWSDDIHADLARARAQQALGKTQREERCSEAAYYEREANRLATLLAKNLTSRTLAEQAQNLADTRRYICRASRQQERVDEAQVAQVEARLSERRLLAPFAGVVAEVNSKLGEYMTPSPPGVAMPPVIDLIDDRCLYVSAPIDEVDAARLKVGQSARVLLDAIPGRDFAATVTRIAPYVKELEKQARTVEVEATLTALPTDVPTDVPLLIGYSADLEVEVTRATDVLRVAASSRADDGSVLRLEGDKLVRVVPRWGVENWNWIEVAEGLAAGDRLAAQPGQIVGEGPFSAATEQTDE</sequence>
<dbReference type="InterPro" id="IPR006143">
    <property type="entry name" value="RND_pump_MFP"/>
</dbReference>
<dbReference type="GO" id="GO:0015562">
    <property type="term" value="F:efflux transmembrane transporter activity"/>
    <property type="evidence" value="ECO:0007669"/>
    <property type="project" value="TreeGrafter"/>
</dbReference>
<dbReference type="PANTHER" id="PTHR30469">
    <property type="entry name" value="MULTIDRUG RESISTANCE PROTEIN MDTA"/>
    <property type="match status" value="1"/>
</dbReference>
<dbReference type="GO" id="GO:1990281">
    <property type="term" value="C:efflux pump complex"/>
    <property type="evidence" value="ECO:0007669"/>
    <property type="project" value="TreeGrafter"/>
</dbReference>
<proteinExistence type="inferred from homology"/>
<evidence type="ECO:0000256" key="1">
    <source>
        <dbReference type="ARBA" id="ARBA00009477"/>
    </source>
</evidence>
<protein>
    <submittedName>
        <fullName evidence="4">Efflux transporter periplasmic adaptor subunit</fullName>
    </submittedName>
</protein>
<name>A0AAX2USA9_AERVE</name>
<feature type="domain" description="CusB-like beta-barrel" evidence="3">
    <location>
        <begin position="224"/>
        <end position="281"/>
    </location>
</feature>
<accession>A0AAX2USA9</accession>
<dbReference type="Gene3D" id="2.40.30.170">
    <property type="match status" value="1"/>
</dbReference>
<evidence type="ECO:0000259" key="3">
    <source>
        <dbReference type="Pfam" id="PF25954"/>
    </source>
</evidence>
<dbReference type="EMBL" id="PDXJ01000015">
    <property type="protein sequence ID" value="TND53474.1"/>
    <property type="molecule type" value="Genomic_DNA"/>
</dbReference>
<evidence type="ECO:0000313" key="4">
    <source>
        <dbReference type="EMBL" id="TND53474.1"/>
    </source>
</evidence>
<feature type="transmembrane region" description="Helical" evidence="2">
    <location>
        <begin position="5"/>
        <end position="23"/>
    </location>
</feature>
<dbReference type="Gene3D" id="2.40.50.100">
    <property type="match status" value="1"/>
</dbReference>
<dbReference type="PANTHER" id="PTHR30469:SF15">
    <property type="entry name" value="HLYD FAMILY OF SECRETION PROTEINS"/>
    <property type="match status" value="1"/>
</dbReference>
<dbReference type="SUPFAM" id="SSF111369">
    <property type="entry name" value="HlyD-like secretion proteins"/>
    <property type="match status" value="1"/>
</dbReference>